<sequence length="225" mass="24850">MRLPAMLLVLFSLLLFSLASPVPSIALENGNTSNVSIASVSDDIVAAKLDIEFCWIPEAHKDCQVLAQDNQRCTSQHYLNGIKSVHMTDQQFCMFFSDGACKGTGDIMIVGNTDDVRVVGLTFDIQSSFCYDLNLGNLVFSKRSIDDIEPAISSHSEDATDASNLIDSLRDEHLVNRFPHHMNSRHVAPPPPGRVDPRDTDVPTLDITMCYDDDDTCNAEPMKTE</sequence>
<feature type="signal peptide" evidence="1">
    <location>
        <begin position="1"/>
        <end position="19"/>
    </location>
</feature>
<evidence type="ECO:0000313" key="3">
    <source>
        <dbReference type="Proteomes" id="UP000298493"/>
    </source>
</evidence>
<evidence type="ECO:0000256" key="1">
    <source>
        <dbReference type="SAM" id="SignalP"/>
    </source>
</evidence>
<proteinExistence type="predicted"/>
<evidence type="ECO:0000313" key="2">
    <source>
        <dbReference type="EMBL" id="TID20109.1"/>
    </source>
</evidence>
<gene>
    <name evidence="2" type="ORF">E6O75_ATG07569</name>
</gene>
<reference evidence="2 3" key="1">
    <citation type="submission" date="2019-04" db="EMBL/GenBank/DDBJ databases">
        <title>High contiguity whole genome sequence and gene annotation resource for two Venturia nashicola isolates.</title>
        <authorList>
            <person name="Prokchorchik M."/>
            <person name="Won K."/>
            <person name="Lee Y."/>
            <person name="Choi E.D."/>
            <person name="Segonzac C."/>
            <person name="Sohn K.H."/>
        </authorList>
    </citation>
    <scope>NUCLEOTIDE SEQUENCE [LARGE SCALE GENOMIC DNA]</scope>
    <source>
        <strain evidence="2 3">PRI2</strain>
    </source>
</reference>
<keyword evidence="1" id="KW-0732">Signal</keyword>
<accession>A0A4Z1NY47</accession>
<comment type="caution">
    <text evidence="2">The sequence shown here is derived from an EMBL/GenBank/DDBJ whole genome shotgun (WGS) entry which is preliminary data.</text>
</comment>
<dbReference type="AlphaFoldDB" id="A0A4Z1NY47"/>
<organism evidence="2 3">
    <name type="scientific">Venturia nashicola</name>
    <dbReference type="NCBI Taxonomy" id="86259"/>
    <lineage>
        <taxon>Eukaryota</taxon>
        <taxon>Fungi</taxon>
        <taxon>Dikarya</taxon>
        <taxon>Ascomycota</taxon>
        <taxon>Pezizomycotina</taxon>
        <taxon>Dothideomycetes</taxon>
        <taxon>Pleosporomycetidae</taxon>
        <taxon>Venturiales</taxon>
        <taxon>Venturiaceae</taxon>
        <taxon>Venturia</taxon>
    </lineage>
</organism>
<dbReference type="Proteomes" id="UP000298493">
    <property type="component" value="Unassembled WGS sequence"/>
</dbReference>
<keyword evidence="3" id="KW-1185">Reference proteome</keyword>
<feature type="chain" id="PRO_5021209763" evidence="1">
    <location>
        <begin position="20"/>
        <end position="225"/>
    </location>
</feature>
<protein>
    <submittedName>
        <fullName evidence="2">Uncharacterized protein</fullName>
    </submittedName>
</protein>
<dbReference type="EMBL" id="SNSC02000011">
    <property type="protein sequence ID" value="TID20109.1"/>
    <property type="molecule type" value="Genomic_DNA"/>
</dbReference>
<name>A0A4Z1NY47_9PEZI</name>